<dbReference type="InterPro" id="IPR025405">
    <property type="entry name" value="DUF4131"/>
</dbReference>
<gene>
    <name evidence="9" type="ORF">ADN01_11825</name>
</gene>
<evidence type="ECO:0000256" key="6">
    <source>
        <dbReference type="SAM" id="Phobius"/>
    </source>
</evidence>
<evidence type="ECO:0000313" key="10">
    <source>
        <dbReference type="Proteomes" id="UP000050501"/>
    </source>
</evidence>
<protein>
    <recommendedName>
        <fullName evidence="11">ComEC/Rec2-related protein domain-containing protein</fullName>
    </recommendedName>
</protein>
<dbReference type="InterPro" id="IPR052159">
    <property type="entry name" value="Competence_DNA_uptake"/>
</dbReference>
<evidence type="ECO:0000256" key="1">
    <source>
        <dbReference type="ARBA" id="ARBA00004651"/>
    </source>
</evidence>
<proteinExistence type="predicted"/>
<name>A0A0P6Y5E2_9CHLR</name>
<organism evidence="9 10">
    <name type="scientific">Levilinea saccharolytica</name>
    <dbReference type="NCBI Taxonomy" id="229921"/>
    <lineage>
        <taxon>Bacteria</taxon>
        <taxon>Bacillati</taxon>
        <taxon>Chloroflexota</taxon>
        <taxon>Anaerolineae</taxon>
        <taxon>Anaerolineales</taxon>
        <taxon>Anaerolineaceae</taxon>
        <taxon>Levilinea</taxon>
    </lineage>
</organism>
<feature type="domain" description="DUF4131" evidence="8">
    <location>
        <begin position="20"/>
        <end position="183"/>
    </location>
</feature>
<feature type="transmembrane region" description="Helical" evidence="6">
    <location>
        <begin position="278"/>
        <end position="302"/>
    </location>
</feature>
<dbReference type="AlphaFoldDB" id="A0A0P6Y5E2"/>
<evidence type="ECO:0000259" key="8">
    <source>
        <dbReference type="Pfam" id="PF13567"/>
    </source>
</evidence>
<dbReference type="Pfam" id="PF13567">
    <property type="entry name" value="DUF4131"/>
    <property type="match status" value="1"/>
</dbReference>
<keyword evidence="4 6" id="KW-1133">Transmembrane helix</keyword>
<dbReference type="EMBL" id="LGCM01000040">
    <property type="protein sequence ID" value="KPL80504.1"/>
    <property type="molecule type" value="Genomic_DNA"/>
</dbReference>
<evidence type="ECO:0008006" key="11">
    <source>
        <dbReference type="Google" id="ProtNLM"/>
    </source>
</evidence>
<evidence type="ECO:0000256" key="2">
    <source>
        <dbReference type="ARBA" id="ARBA00022475"/>
    </source>
</evidence>
<dbReference type="STRING" id="229921.ADN01_11825"/>
<sequence>MPLLWLSLAFLAGILLGDGLGWPLWAWGAGALGALILVLAERLLAQRVWVRAWRRASPLALGWLLLAGVLGAARLTLSLPAAPGPGDLGAYVDRGPLRLEGVILSDPEAGGERVWVRVRAQRLALGEGEFQPVEGQLQAGLPALQDWRYGDRVLLTGRLQPPPNFAGSDYGQFLSRQGVAGYMGYAQAQRLGSGGGSPFLAGLYALRRRGYKFINSALPQPEAALLAGVVLGLEKDLPPDLQNAFRDTGTAHIVAISGFNIALLSGLFFGLFRRFLRRYPAVLASIAAVFAYTFLVGAQASVMRAAIMGSLWLLGRELGRRSAGVNSLAFSAACMALAQPWIVWDAGFQLSVSATLGLILYAQPLQERFTAWGEKRLPAGWAQRLSGPVGEYFLFTLAAQLTTLPVVLVHFQRFSLAALLANPLVLPPQPLVMILGGTAVLAGVVFAPLGRLLAWLTWPVLAYTLRVVEGMARLPWASAGVGVFGWWEALLLYVLIFTLGAVWVRPAALPLRRSMTLRLGLAALAAALVLRAAWAAPDGRLRILVLEGSTPGTLVQTPTGGRILINGAPALLAGDRLGRTLSPLDPHLDALLIVQPSADSLQALTVLAERFPPQQALAVPGLVDSRSGLALAELLLRRRCPLTDLAVGERLSLPPDGSLEVVALSPAGAALWMQQDGVTVLWPSGASPAQIPPRARGPQVLILGEADLREGTAPEAWLGLRPGLVLAPVEAPAAADRWVNTRTSGWVEITAQGGRAWAQSERAP</sequence>
<feature type="transmembrane region" description="Helical" evidence="6">
    <location>
        <begin position="392"/>
        <end position="411"/>
    </location>
</feature>
<reference evidence="9 10" key="1">
    <citation type="submission" date="2015-07" db="EMBL/GenBank/DDBJ databases">
        <title>Genome sequence of Levilinea saccharolytica DSM 16555.</title>
        <authorList>
            <person name="Hemp J."/>
            <person name="Ward L.M."/>
            <person name="Pace L.A."/>
            <person name="Fischer W.W."/>
        </authorList>
    </citation>
    <scope>NUCLEOTIDE SEQUENCE [LARGE SCALE GENOMIC DNA]</scope>
    <source>
        <strain evidence="9 10">KIBI-1</strain>
    </source>
</reference>
<comment type="subcellular location">
    <subcellularLocation>
        <location evidence="1">Cell membrane</location>
        <topology evidence="1">Multi-pass membrane protein</topology>
    </subcellularLocation>
</comment>
<dbReference type="Pfam" id="PF03772">
    <property type="entry name" value="Competence"/>
    <property type="match status" value="1"/>
</dbReference>
<accession>A0A0P6Y5E2</accession>
<keyword evidence="5 6" id="KW-0472">Membrane</keyword>
<evidence type="ECO:0000256" key="4">
    <source>
        <dbReference type="ARBA" id="ARBA00022989"/>
    </source>
</evidence>
<dbReference type="RefSeq" id="WP_062416758.1">
    <property type="nucleotide sequence ID" value="NZ_DF967974.1"/>
</dbReference>
<dbReference type="GO" id="GO:0005886">
    <property type="term" value="C:plasma membrane"/>
    <property type="evidence" value="ECO:0007669"/>
    <property type="project" value="UniProtKB-SubCell"/>
</dbReference>
<dbReference type="Proteomes" id="UP000050501">
    <property type="component" value="Unassembled WGS sequence"/>
</dbReference>
<feature type="domain" description="ComEC/Rec2-related protein" evidence="7">
    <location>
        <begin position="230"/>
        <end position="505"/>
    </location>
</feature>
<keyword evidence="10" id="KW-1185">Reference proteome</keyword>
<keyword evidence="3 6" id="KW-0812">Transmembrane</keyword>
<dbReference type="PANTHER" id="PTHR30619">
    <property type="entry name" value="DNA INTERNALIZATION/COMPETENCE PROTEIN COMEC/REC2"/>
    <property type="match status" value="1"/>
</dbReference>
<evidence type="ECO:0000256" key="5">
    <source>
        <dbReference type="ARBA" id="ARBA00023136"/>
    </source>
</evidence>
<dbReference type="NCBIfam" id="TIGR00360">
    <property type="entry name" value="ComEC_N-term"/>
    <property type="match status" value="1"/>
</dbReference>
<feature type="transmembrane region" description="Helical" evidence="6">
    <location>
        <begin position="431"/>
        <end position="456"/>
    </location>
</feature>
<evidence type="ECO:0000259" key="7">
    <source>
        <dbReference type="Pfam" id="PF03772"/>
    </source>
</evidence>
<feature type="transmembrane region" description="Helical" evidence="6">
    <location>
        <begin position="27"/>
        <end position="45"/>
    </location>
</feature>
<keyword evidence="2" id="KW-1003">Cell membrane</keyword>
<dbReference type="InterPro" id="IPR004477">
    <property type="entry name" value="ComEC_N"/>
</dbReference>
<evidence type="ECO:0000313" key="9">
    <source>
        <dbReference type="EMBL" id="KPL80504.1"/>
    </source>
</evidence>
<evidence type="ECO:0000256" key="3">
    <source>
        <dbReference type="ARBA" id="ARBA00022692"/>
    </source>
</evidence>
<comment type="caution">
    <text evidence="9">The sequence shown here is derived from an EMBL/GenBank/DDBJ whole genome shotgun (WGS) entry which is preliminary data.</text>
</comment>
<feature type="transmembrane region" description="Helical" evidence="6">
    <location>
        <begin position="476"/>
        <end position="504"/>
    </location>
</feature>
<dbReference type="PANTHER" id="PTHR30619:SF1">
    <property type="entry name" value="RECOMBINATION PROTEIN 2"/>
    <property type="match status" value="1"/>
</dbReference>
<feature type="transmembrane region" description="Helical" evidence="6">
    <location>
        <begin position="516"/>
        <end position="534"/>
    </location>
</feature>
<feature type="transmembrane region" description="Helical" evidence="6">
    <location>
        <begin position="251"/>
        <end position="272"/>
    </location>
</feature>